<dbReference type="PROSITE" id="PS50994">
    <property type="entry name" value="INTEGRASE"/>
    <property type="match status" value="1"/>
</dbReference>
<reference evidence="1" key="1">
    <citation type="submission" date="2020-04" db="EMBL/GenBank/DDBJ databases">
        <authorList>
            <person name="Alioto T."/>
            <person name="Alioto T."/>
            <person name="Gomez Garrido J."/>
        </authorList>
    </citation>
    <scope>NUCLEOTIDE SEQUENCE</scope>
    <source>
        <strain evidence="1">A484AB</strain>
    </source>
</reference>
<gene>
    <name evidence="1" type="ORF">PACLA_8A049751</name>
</gene>
<proteinExistence type="predicted"/>
<name>A0A6S7JVZ2_PARCT</name>
<dbReference type="Proteomes" id="UP001152795">
    <property type="component" value="Unassembled WGS sequence"/>
</dbReference>
<dbReference type="GO" id="GO:0003676">
    <property type="term" value="F:nucleic acid binding"/>
    <property type="evidence" value="ECO:0007669"/>
    <property type="project" value="InterPro"/>
</dbReference>
<evidence type="ECO:0000313" key="1">
    <source>
        <dbReference type="EMBL" id="CAB4035877.1"/>
    </source>
</evidence>
<sequence length="293" mass="33561">MTSLKILIDVNLVLMGNIIYRSKFPVNGGERAKEPLDSVHSDVCEWKALVETSTGRRLKVFRTDNGGEYTSTEFENYLKKEGITHQLTVPKTPEQNGVAERMNRTLVESVRSMLADAQLPHRFWAKMLSAAAYIGNRSLSTPVKGNTPFEAWTGQKPNVNHLRVFGCEAYAHVPKDEKKKRIPKPKHLNSLMLMKYPRPKSKEDHAERHRRPPDYYGDWATAANNDVNEPRTIKEALASPQKAKWIKATEKEMAFLETNEVWDLVEPPENQKVVRSKWVFRVTTNAEGTVERY</sequence>
<dbReference type="Gene3D" id="3.30.420.10">
    <property type="entry name" value="Ribonuclease H-like superfamily/Ribonuclease H"/>
    <property type="match status" value="1"/>
</dbReference>
<dbReference type="InterPro" id="IPR001584">
    <property type="entry name" value="Integrase_cat-core"/>
</dbReference>
<dbReference type="AlphaFoldDB" id="A0A6S7JVZ2"/>
<dbReference type="PANTHER" id="PTHR42648:SF18">
    <property type="entry name" value="RETROTRANSPOSON, UNCLASSIFIED-LIKE PROTEIN"/>
    <property type="match status" value="1"/>
</dbReference>
<evidence type="ECO:0000313" key="2">
    <source>
        <dbReference type="Proteomes" id="UP001152795"/>
    </source>
</evidence>
<dbReference type="PANTHER" id="PTHR42648">
    <property type="entry name" value="TRANSPOSASE, PUTATIVE-RELATED"/>
    <property type="match status" value="1"/>
</dbReference>
<accession>A0A6S7JVZ2</accession>
<organism evidence="1 2">
    <name type="scientific">Paramuricea clavata</name>
    <name type="common">Red gorgonian</name>
    <name type="synonym">Violescent sea-whip</name>
    <dbReference type="NCBI Taxonomy" id="317549"/>
    <lineage>
        <taxon>Eukaryota</taxon>
        <taxon>Metazoa</taxon>
        <taxon>Cnidaria</taxon>
        <taxon>Anthozoa</taxon>
        <taxon>Octocorallia</taxon>
        <taxon>Malacalcyonacea</taxon>
        <taxon>Plexauridae</taxon>
        <taxon>Paramuricea</taxon>
    </lineage>
</organism>
<dbReference type="GO" id="GO:0015074">
    <property type="term" value="P:DNA integration"/>
    <property type="evidence" value="ECO:0007669"/>
    <property type="project" value="InterPro"/>
</dbReference>
<protein>
    <submittedName>
        <fullName evidence="1">Retrovirus-related Pol poly from transposon TNT 1-94</fullName>
    </submittedName>
</protein>
<comment type="caution">
    <text evidence="1">The sequence shown here is derived from an EMBL/GenBank/DDBJ whole genome shotgun (WGS) entry which is preliminary data.</text>
</comment>
<dbReference type="InterPro" id="IPR039537">
    <property type="entry name" value="Retrotran_Ty1/copia-like"/>
</dbReference>
<keyword evidence="2" id="KW-1185">Reference proteome</keyword>
<dbReference type="InterPro" id="IPR036397">
    <property type="entry name" value="RNaseH_sf"/>
</dbReference>
<dbReference type="InterPro" id="IPR012337">
    <property type="entry name" value="RNaseH-like_sf"/>
</dbReference>
<dbReference type="EMBL" id="CACRXK020021460">
    <property type="protein sequence ID" value="CAB4035877.1"/>
    <property type="molecule type" value="Genomic_DNA"/>
</dbReference>
<dbReference type="SUPFAM" id="SSF53098">
    <property type="entry name" value="Ribonuclease H-like"/>
    <property type="match status" value="1"/>
</dbReference>
<dbReference type="OrthoDB" id="413361at2759"/>